<feature type="compositionally biased region" description="Low complexity" evidence="1">
    <location>
        <begin position="19"/>
        <end position="38"/>
    </location>
</feature>
<dbReference type="OMA" id="RSPFREC"/>
<reference evidence="2" key="2">
    <citation type="submission" date="2025-09" db="UniProtKB">
        <authorList>
            <consortium name="Ensembl"/>
        </authorList>
    </citation>
    <scope>IDENTIFICATION</scope>
</reference>
<evidence type="ECO:0000313" key="2">
    <source>
        <dbReference type="Ensembl" id="ENSANAP00000000934.1"/>
    </source>
</evidence>
<keyword evidence="3" id="KW-1185">Reference proteome</keyword>
<feature type="region of interest" description="Disordered" evidence="1">
    <location>
        <begin position="18"/>
        <end position="93"/>
    </location>
</feature>
<sequence length="93" mass="9667">MNGSGKAEMRQVSLAALPSISTTSFSGSSTRGGPFSRSSFRDLPAGRVRAQSSQDRAGHSPFLERTTSCLPPGPARPLNVGLGGKRTAPELLP</sequence>
<evidence type="ECO:0000313" key="3">
    <source>
        <dbReference type="Proteomes" id="UP000233020"/>
    </source>
</evidence>
<name>A0A2K5BWY8_AOTNA</name>
<accession>A0A2K5BWY8</accession>
<reference evidence="2" key="1">
    <citation type="submission" date="2025-08" db="UniProtKB">
        <authorList>
            <consortium name="Ensembl"/>
        </authorList>
    </citation>
    <scope>IDENTIFICATION</scope>
</reference>
<evidence type="ECO:0000256" key="1">
    <source>
        <dbReference type="SAM" id="MobiDB-lite"/>
    </source>
</evidence>
<protein>
    <submittedName>
        <fullName evidence="2">Uncharacterized protein</fullName>
    </submittedName>
</protein>
<dbReference type="Proteomes" id="UP000233020">
    <property type="component" value="Unplaced"/>
</dbReference>
<dbReference type="Ensembl" id="ENSANAT00000008392.1">
    <property type="protein sequence ID" value="ENSANAP00000000934.1"/>
    <property type="gene ID" value="ENSANAG00000008048.1"/>
</dbReference>
<dbReference type="AlphaFoldDB" id="A0A2K5BWY8"/>
<proteinExistence type="predicted"/>
<organism evidence="2 3">
    <name type="scientific">Aotus nancymaae</name>
    <name type="common">Ma's night monkey</name>
    <dbReference type="NCBI Taxonomy" id="37293"/>
    <lineage>
        <taxon>Eukaryota</taxon>
        <taxon>Metazoa</taxon>
        <taxon>Chordata</taxon>
        <taxon>Craniata</taxon>
        <taxon>Vertebrata</taxon>
        <taxon>Euteleostomi</taxon>
        <taxon>Mammalia</taxon>
        <taxon>Eutheria</taxon>
        <taxon>Euarchontoglires</taxon>
        <taxon>Primates</taxon>
        <taxon>Haplorrhini</taxon>
        <taxon>Platyrrhini</taxon>
        <taxon>Aotidae</taxon>
        <taxon>Aotus</taxon>
    </lineage>
</organism>
<dbReference type="GeneTree" id="ENSGT00910000146920"/>